<dbReference type="SMART" id="SM00028">
    <property type="entry name" value="TPR"/>
    <property type="match status" value="5"/>
</dbReference>
<dbReference type="InterPro" id="IPR011990">
    <property type="entry name" value="TPR-like_helical_dom_sf"/>
</dbReference>
<protein>
    <recommendedName>
        <fullName evidence="4">Tetratricopeptide repeat protein</fullName>
    </recommendedName>
</protein>
<keyword evidence="3" id="KW-1185">Reference proteome</keyword>
<evidence type="ECO:0000313" key="2">
    <source>
        <dbReference type="EMBL" id="GLC23866.1"/>
    </source>
</evidence>
<organism evidence="2 3">
    <name type="scientific">Roseisolibacter agri</name>
    <dbReference type="NCBI Taxonomy" id="2014610"/>
    <lineage>
        <taxon>Bacteria</taxon>
        <taxon>Pseudomonadati</taxon>
        <taxon>Gemmatimonadota</taxon>
        <taxon>Gemmatimonadia</taxon>
        <taxon>Gemmatimonadales</taxon>
        <taxon>Gemmatimonadaceae</taxon>
        <taxon>Roseisolibacter</taxon>
    </lineage>
</organism>
<dbReference type="PROSITE" id="PS50005">
    <property type="entry name" value="TPR"/>
    <property type="match status" value="1"/>
</dbReference>
<dbReference type="Gene3D" id="1.25.40.10">
    <property type="entry name" value="Tetratricopeptide repeat domain"/>
    <property type="match status" value="2"/>
</dbReference>
<reference evidence="2" key="1">
    <citation type="submission" date="2022-08" db="EMBL/GenBank/DDBJ databases">
        <title>Draft genome sequencing of Roseisolibacter agri AW1220.</title>
        <authorList>
            <person name="Tobiishi Y."/>
            <person name="Tonouchi A."/>
        </authorList>
    </citation>
    <scope>NUCLEOTIDE SEQUENCE</scope>
    <source>
        <strain evidence="2">AW1220</strain>
    </source>
</reference>
<evidence type="ECO:0008006" key="4">
    <source>
        <dbReference type="Google" id="ProtNLM"/>
    </source>
</evidence>
<evidence type="ECO:0000313" key="3">
    <source>
        <dbReference type="Proteomes" id="UP001161325"/>
    </source>
</evidence>
<dbReference type="AlphaFoldDB" id="A0AA37Q6F8"/>
<gene>
    <name evidence="2" type="ORF">rosag_03790</name>
</gene>
<keyword evidence="1" id="KW-0802">TPR repeat</keyword>
<dbReference type="PANTHER" id="PTHR10098:SF108">
    <property type="entry name" value="TETRATRICOPEPTIDE REPEAT PROTEIN 28"/>
    <property type="match status" value="1"/>
</dbReference>
<sequence>MTAPQSTSQGTSPMPPRTAYTPVVQRADDEVREAIAQGQRFEYAGDQARAHRAYATALALAETPALRAEAVRRMGDTHRARGAWTEARAAYDRSATLAEEAGLTDLYAEALNADGGVAILQGDAERATAVFERALQCNPGPRVRGLLLQNVGMLAARRREHAHAVELFVASLGCFRESGYRRGVLIALNNLGAARIEVGEPAAAVPLLREAAAIARELQELDLLLLTVRNEAEVCLQLGRLDEAEQYIGEALGHFSKVGNEARRAECLVILGDVQRARGEPMLDGVAARCYTLAAELAESVGAGPIATRARAALAALPVSPG</sequence>
<dbReference type="InterPro" id="IPR019734">
    <property type="entry name" value="TPR_rpt"/>
</dbReference>
<dbReference type="SUPFAM" id="SSF48452">
    <property type="entry name" value="TPR-like"/>
    <property type="match status" value="2"/>
</dbReference>
<dbReference type="PANTHER" id="PTHR10098">
    <property type="entry name" value="RAPSYN-RELATED"/>
    <property type="match status" value="1"/>
</dbReference>
<feature type="repeat" description="TPR" evidence="1">
    <location>
        <begin position="108"/>
        <end position="141"/>
    </location>
</feature>
<comment type="caution">
    <text evidence="2">The sequence shown here is derived from an EMBL/GenBank/DDBJ whole genome shotgun (WGS) entry which is preliminary data.</text>
</comment>
<accession>A0AA37Q6F8</accession>
<name>A0AA37Q6F8_9BACT</name>
<dbReference type="Proteomes" id="UP001161325">
    <property type="component" value="Unassembled WGS sequence"/>
</dbReference>
<dbReference type="RefSeq" id="WP_284348310.1">
    <property type="nucleotide sequence ID" value="NZ_BRXS01000001.1"/>
</dbReference>
<proteinExistence type="predicted"/>
<dbReference type="Pfam" id="PF13374">
    <property type="entry name" value="TPR_10"/>
    <property type="match status" value="1"/>
</dbReference>
<dbReference type="EMBL" id="BRXS01000001">
    <property type="protein sequence ID" value="GLC23866.1"/>
    <property type="molecule type" value="Genomic_DNA"/>
</dbReference>
<evidence type="ECO:0000256" key="1">
    <source>
        <dbReference type="PROSITE-ProRule" id="PRU00339"/>
    </source>
</evidence>